<feature type="DNA-binding region" description="H-T-H motif" evidence="2">
    <location>
        <begin position="26"/>
        <end position="45"/>
    </location>
</feature>
<dbReference type="OrthoDB" id="70491at2"/>
<reference evidence="4 5" key="1">
    <citation type="submission" date="2018-10" db="EMBL/GenBank/DDBJ databases">
        <title>Genomic Encyclopedia of Archaeal and Bacterial Type Strains, Phase II (KMG-II): from individual species to whole genera.</title>
        <authorList>
            <person name="Goeker M."/>
        </authorList>
    </citation>
    <scope>NUCLEOTIDE SEQUENCE [LARGE SCALE GENOMIC DNA]</scope>
    <source>
        <strain evidence="4 5">DSM 14954</strain>
    </source>
</reference>
<keyword evidence="5" id="KW-1185">Reference proteome</keyword>
<evidence type="ECO:0000259" key="3">
    <source>
        <dbReference type="PROSITE" id="PS50977"/>
    </source>
</evidence>
<dbReference type="Proteomes" id="UP000278962">
    <property type="component" value="Unassembled WGS sequence"/>
</dbReference>
<comment type="caution">
    <text evidence="4">The sequence shown here is derived from an EMBL/GenBank/DDBJ whole genome shotgun (WGS) entry which is preliminary data.</text>
</comment>
<dbReference type="InterPro" id="IPR009057">
    <property type="entry name" value="Homeodomain-like_sf"/>
</dbReference>
<dbReference type="AlphaFoldDB" id="A0A660L6S9"/>
<sequence>MARARAQINTAALAAAFADGGLHGTSIDRVVAAAGVARPTLYARGGDKDELFALAVEAEVERLIERFEGGVGQIAAALDEYVELDPGARLLLVTARVGASERVERSLRRISLALTSAVGDEEVAAVLLGGAYAALHGGPSVARLARLLPSRAQSGPPAGIWTA</sequence>
<dbReference type="SUPFAM" id="SSF46689">
    <property type="entry name" value="Homeodomain-like"/>
    <property type="match status" value="1"/>
</dbReference>
<feature type="domain" description="HTH tetR-type" evidence="3">
    <location>
        <begin position="3"/>
        <end position="63"/>
    </location>
</feature>
<keyword evidence="1 2" id="KW-0238">DNA-binding</keyword>
<evidence type="ECO:0000256" key="2">
    <source>
        <dbReference type="PROSITE-ProRule" id="PRU00335"/>
    </source>
</evidence>
<dbReference type="Gene3D" id="1.10.357.10">
    <property type="entry name" value="Tetracycline Repressor, domain 2"/>
    <property type="match status" value="1"/>
</dbReference>
<proteinExistence type="predicted"/>
<evidence type="ECO:0000313" key="5">
    <source>
        <dbReference type="Proteomes" id="UP000278962"/>
    </source>
</evidence>
<protein>
    <submittedName>
        <fullName evidence="4">TetR family transcriptional regulator</fullName>
    </submittedName>
</protein>
<dbReference type="PROSITE" id="PS50977">
    <property type="entry name" value="HTH_TETR_2"/>
    <property type="match status" value="1"/>
</dbReference>
<dbReference type="Pfam" id="PF00440">
    <property type="entry name" value="TetR_N"/>
    <property type="match status" value="1"/>
</dbReference>
<gene>
    <name evidence="4" type="ORF">C8N24_0550</name>
</gene>
<evidence type="ECO:0000313" key="4">
    <source>
        <dbReference type="EMBL" id="RKQ90737.1"/>
    </source>
</evidence>
<dbReference type="RefSeq" id="WP_147447584.1">
    <property type="nucleotide sequence ID" value="NZ_RBIL01000001.1"/>
</dbReference>
<organism evidence="4 5">
    <name type="scientific">Solirubrobacter pauli</name>
    <dbReference type="NCBI Taxonomy" id="166793"/>
    <lineage>
        <taxon>Bacteria</taxon>
        <taxon>Bacillati</taxon>
        <taxon>Actinomycetota</taxon>
        <taxon>Thermoleophilia</taxon>
        <taxon>Solirubrobacterales</taxon>
        <taxon>Solirubrobacteraceae</taxon>
        <taxon>Solirubrobacter</taxon>
    </lineage>
</organism>
<evidence type="ECO:0000256" key="1">
    <source>
        <dbReference type="ARBA" id="ARBA00023125"/>
    </source>
</evidence>
<dbReference type="GO" id="GO:0003677">
    <property type="term" value="F:DNA binding"/>
    <property type="evidence" value="ECO:0007669"/>
    <property type="project" value="UniProtKB-UniRule"/>
</dbReference>
<accession>A0A660L6S9</accession>
<dbReference type="InterPro" id="IPR001647">
    <property type="entry name" value="HTH_TetR"/>
</dbReference>
<dbReference type="EMBL" id="RBIL01000001">
    <property type="protein sequence ID" value="RKQ90737.1"/>
    <property type="molecule type" value="Genomic_DNA"/>
</dbReference>
<name>A0A660L6S9_9ACTN</name>